<protein>
    <submittedName>
        <fullName evidence="1">Chemotaxis protein MotB</fullName>
    </submittedName>
</protein>
<dbReference type="AlphaFoldDB" id="A0A1I4GU43"/>
<gene>
    <name evidence="1" type="ORF">SAMN04488004_11483</name>
</gene>
<evidence type="ECO:0000313" key="2">
    <source>
        <dbReference type="Proteomes" id="UP000199550"/>
    </source>
</evidence>
<keyword evidence="2" id="KW-1185">Reference proteome</keyword>
<organism evidence="1 2">
    <name type="scientific">Loktanella salsilacus</name>
    <dbReference type="NCBI Taxonomy" id="195913"/>
    <lineage>
        <taxon>Bacteria</taxon>
        <taxon>Pseudomonadati</taxon>
        <taxon>Pseudomonadota</taxon>
        <taxon>Alphaproteobacteria</taxon>
        <taxon>Rhodobacterales</taxon>
        <taxon>Roseobacteraceae</taxon>
        <taxon>Loktanella</taxon>
    </lineage>
</organism>
<reference evidence="1 2" key="1">
    <citation type="submission" date="2016-10" db="EMBL/GenBank/DDBJ databases">
        <authorList>
            <person name="de Groot N.N."/>
        </authorList>
    </citation>
    <scope>NUCLEOTIDE SEQUENCE [LARGE SCALE GENOMIC DNA]</scope>
    <source>
        <strain evidence="1 2">DSM 16199</strain>
    </source>
</reference>
<dbReference type="STRING" id="195913.SAMN04488004_11483"/>
<proteinExistence type="predicted"/>
<dbReference type="EMBL" id="FOTF01000014">
    <property type="protein sequence ID" value="SFL33612.1"/>
    <property type="molecule type" value="Genomic_DNA"/>
</dbReference>
<name>A0A1I4GU43_9RHOB</name>
<evidence type="ECO:0000313" key="1">
    <source>
        <dbReference type="EMBL" id="SFL33612.1"/>
    </source>
</evidence>
<sequence length="35" mass="3740">MSGNPNQPIIIKRKKVVKGGGHHGGAWKVAMCLIL</sequence>
<dbReference type="Proteomes" id="UP000199550">
    <property type="component" value="Unassembled WGS sequence"/>
</dbReference>
<accession>A0A1I4GU43</accession>